<accession>S0L2E2</accession>
<evidence type="ECO:0000313" key="2">
    <source>
        <dbReference type="EMBL" id="EOT86204.1"/>
    </source>
</evidence>
<dbReference type="Proteomes" id="UP000015961">
    <property type="component" value="Unassembled WGS sequence"/>
</dbReference>
<dbReference type="EMBL" id="ASWO01000003">
    <property type="protein sequence ID" value="EOT86204.1"/>
    <property type="molecule type" value="Genomic_DNA"/>
</dbReference>
<dbReference type="PATRIC" id="fig|1140003.3.peg.1577"/>
<reference evidence="2 3" key="1">
    <citation type="submission" date="2013-03" db="EMBL/GenBank/DDBJ databases">
        <title>The Genome Sequence of Enterococcus sulfureus ATCC_49903 (PacBio/Illumina hybrid assembly).</title>
        <authorList>
            <consortium name="The Broad Institute Genomics Platform"/>
            <consortium name="The Broad Institute Genome Sequencing Center for Infectious Disease"/>
            <person name="Earl A."/>
            <person name="Russ C."/>
            <person name="Gilmore M."/>
            <person name="Surin D."/>
            <person name="Walker B."/>
            <person name="Young S."/>
            <person name="Zeng Q."/>
            <person name="Gargeya S."/>
            <person name="Fitzgerald M."/>
            <person name="Haas B."/>
            <person name="Abouelleil A."/>
            <person name="Allen A.W."/>
            <person name="Alvarado L."/>
            <person name="Arachchi H.M."/>
            <person name="Berlin A.M."/>
            <person name="Chapman S.B."/>
            <person name="Gainer-Dewar J."/>
            <person name="Goldberg J."/>
            <person name="Griggs A."/>
            <person name="Gujja S."/>
            <person name="Hansen M."/>
            <person name="Howarth C."/>
            <person name="Imamovic A."/>
            <person name="Ireland A."/>
            <person name="Larimer J."/>
            <person name="McCowan C."/>
            <person name="Murphy C."/>
            <person name="Pearson M."/>
            <person name="Poon T.W."/>
            <person name="Priest M."/>
            <person name="Roberts A."/>
            <person name="Saif S."/>
            <person name="Shea T."/>
            <person name="Sisk P."/>
            <person name="Sykes S."/>
            <person name="Wortman J."/>
            <person name="Nusbaum C."/>
            <person name="Birren B."/>
        </authorList>
    </citation>
    <scope>NUCLEOTIDE SEQUENCE [LARGE SCALE GENOMIC DNA]</scope>
    <source>
        <strain evidence="2 3">ATCC 49903</strain>
    </source>
</reference>
<keyword evidence="1" id="KW-0472">Membrane</keyword>
<feature type="transmembrane region" description="Helical" evidence="1">
    <location>
        <begin position="33"/>
        <end position="52"/>
    </location>
</feature>
<name>S0L2E2_9ENTE</name>
<sequence>MNKLVGIIHFAIFVVLLAAILLLSVFVYHKDRLFIIGNVLLIAAVLYNWYLFSRFVKKSK</sequence>
<keyword evidence="1" id="KW-0812">Transmembrane</keyword>
<proteinExistence type="predicted"/>
<keyword evidence="1" id="KW-1133">Transmembrane helix</keyword>
<feature type="transmembrane region" description="Helical" evidence="1">
    <location>
        <begin position="7"/>
        <end position="27"/>
    </location>
</feature>
<evidence type="ECO:0000313" key="3">
    <source>
        <dbReference type="Proteomes" id="UP000015961"/>
    </source>
</evidence>
<dbReference type="RefSeq" id="WP_016186069.1">
    <property type="nucleotide sequence ID" value="NZ_ASWO01000003.1"/>
</dbReference>
<gene>
    <name evidence="2" type="ORF">I573_00957</name>
</gene>
<keyword evidence="3" id="KW-1185">Reference proteome</keyword>
<protein>
    <submittedName>
        <fullName evidence="2">Uncharacterized protein</fullName>
    </submittedName>
</protein>
<evidence type="ECO:0000256" key="1">
    <source>
        <dbReference type="SAM" id="Phobius"/>
    </source>
</evidence>
<dbReference type="AlphaFoldDB" id="S0L2E2"/>
<organism evidence="2 3">
    <name type="scientific">Enterococcus sulfureus ATCC 49903</name>
    <dbReference type="NCBI Taxonomy" id="1140003"/>
    <lineage>
        <taxon>Bacteria</taxon>
        <taxon>Bacillati</taxon>
        <taxon>Bacillota</taxon>
        <taxon>Bacilli</taxon>
        <taxon>Lactobacillales</taxon>
        <taxon>Enterococcaceae</taxon>
        <taxon>Enterococcus</taxon>
    </lineage>
</organism>
<comment type="caution">
    <text evidence="2">The sequence shown here is derived from an EMBL/GenBank/DDBJ whole genome shotgun (WGS) entry which is preliminary data.</text>
</comment>